<feature type="compositionally biased region" description="Low complexity" evidence="1">
    <location>
        <begin position="1"/>
        <end position="20"/>
    </location>
</feature>
<feature type="region of interest" description="Disordered" evidence="1">
    <location>
        <begin position="143"/>
        <end position="267"/>
    </location>
</feature>
<evidence type="ECO:0000256" key="1">
    <source>
        <dbReference type="SAM" id="MobiDB-lite"/>
    </source>
</evidence>
<evidence type="ECO:0000313" key="3">
    <source>
        <dbReference type="Proteomes" id="UP001219525"/>
    </source>
</evidence>
<dbReference type="SUPFAM" id="SSF53756">
    <property type="entry name" value="UDP-Glycosyltransferase/glycogen phosphorylase"/>
    <property type="match status" value="1"/>
</dbReference>
<gene>
    <name evidence="2" type="ORF">GGX14DRAFT_571205</name>
</gene>
<sequence>MGRADSGGVPSVAAVGSGDVNAPAVEASGPTPSGEHEATAVEDSGPRPPSLGPPSPRIEVPTSQPTPAVRHPAQRVIKPLPTGPRALRQSNPVPLIPPPADAVPAGPSVLSSGRASGTAVITASSSSPPDLLSRLSAFSSVRTHETAVMSASSPSPPALLSRLRDPRPLLGRLSSPGPPDPPPQSLLARIASVGGRSPDTREQAPIGAPSRTVKRKSAKRRERDVARAICRQNALSQAAEPEVDAPMDTDSVALPLSQPRDDRDEDMVSLGGDYDKLWVLGLWHISSQVRTPSSGHLRPDDSQRGPIGRSTPPEVSLDPSARLTIYTFSFTNLSDPRLPEKKKKHNPKVIFLVGKAASAYYIAKLTPRLTVNDARMIKVDPDTKDLLSLSSCLTTPSQGTVASGTSNMKFCRNGELLGTVVFFGHLTLTIEDLRYQYHARHPDREGSALTSQTCSTTSLGDLLSDECVIEKCPDLANVLNHVSGGAFGDIDMYEPSRCSI</sequence>
<keyword evidence="3" id="KW-1185">Reference proteome</keyword>
<protein>
    <submittedName>
        <fullName evidence="2">Uncharacterized protein</fullName>
    </submittedName>
</protein>
<dbReference type="AlphaFoldDB" id="A0AAD6V6Z3"/>
<dbReference type="Gene3D" id="3.40.50.2000">
    <property type="entry name" value="Glycogen Phosphorylase B"/>
    <property type="match status" value="1"/>
</dbReference>
<comment type="caution">
    <text evidence="2">The sequence shown here is derived from an EMBL/GenBank/DDBJ whole genome shotgun (WGS) entry which is preliminary data.</text>
</comment>
<feature type="compositionally biased region" description="Low complexity" evidence="1">
    <location>
        <begin position="150"/>
        <end position="161"/>
    </location>
</feature>
<reference evidence="2" key="1">
    <citation type="submission" date="2023-03" db="EMBL/GenBank/DDBJ databases">
        <title>Massive genome expansion in bonnet fungi (Mycena s.s.) driven by repeated elements and novel gene families across ecological guilds.</title>
        <authorList>
            <consortium name="Lawrence Berkeley National Laboratory"/>
            <person name="Harder C.B."/>
            <person name="Miyauchi S."/>
            <person name="Viragh M."/>
            <person name="Kuo A."/>
            <person name="Thoen E."/>
            <person name="Andreopoulos B."/>
            <person name="Lu D."/>
            <person name="Skrede I."/>
            <person name="Drula E."/>
            <person name="Henrissat B."/>
            <person name="Morin E."/>
            <person name="Kohler A."/>
            <person name="Barry K."/>
            <person name="LaButti K."/>
            <person name="Morin E."/>
            <person name="Salamov A."/>
            <person name="Lipzen A."/>
            <person name="Mereny Z."/>
            <person name="Hegedus B."/>
            <person name="Baldrian P."/>
            <person name="Stursova M."/>
            <person name="Weitz H."/>
            <person name="Taylor A."/>
            <person name="Grigoriev I.V."/>
            <person name="Nagy L.G."/>
            <person name="Martin F."/>
            <person name="Kauserud H."/>
        </authorList>
    </citation>
    <scope>NUCLEOTIDE SEQUENCE</scope>
    <source>
        <strain evidence="2">9144</strain>
    </source>
</reference>
<feature type="region of interest" description="Disordered" evidence="1">
    <location>
        <begin position="1"/>
        <end position="131"/>
    </location>
</feature>
<accession>A0AAD6V6Z3</accession>
<evidence type="ECO:0000313" key="2">
    <source>
        <dbReference type="EMBL" id="KAJ7201552.1"/>
    </source>
</evidence>
<feature type="compositionally biased region" description="Pro residues" evidence="1">
    <location>
        <begin position="46"/>
        <end position="56"/>
    </location>
</feature>
<feature type="compositionally biased region" description="Polar residues" evidence="1">
    <location>
        <begin position="109"/>
        <end position="123"/>
    </location>
</feature>
<dbReference type="Proteomes" id="UP001219525">
    <property type="component" value="Unassembled WGS sequence"/>
</dbReference>
<dbReference type="EMBL" id="JARJCW010000058">
    <property type="protein sequence ID" value="KAJ7201552.1"/>
    <property type="molecule type" value="Genomic_DNA"/>
</dbReference>
<name>A0AAD6V6Z3_9AGAR</name>
<proteinExistence type="predicted"/>
<feature type="region of interest" description="Disordered" evidence="1">
    <location>
        <begin position="290"/>
        <end position="316"/>
    </location>
</feature>
<organism evidence="2 3">
    <name type="scientific">Mycena pura</name>
    <dbReference type="NCBI Taxonomy" id="153505"/>
    <lineage>
        <taxon>Eukaryota</taxon>
        <taxon>Fungi</taxon>
        <taxon>Dikarya</taxon>
        <taxon>Basidiomycota</taxon>
        <taxon>Agaricomycotina</taxon>
        <taxon>Agaricomycetes</taxon>
        <taxon>Agaricomycetidae</taxon>
        <taxon>Agaricales</taxon>
        <taxon>Marasmiineae</taxon>
        <taxon>Mycenaceae</taxon>
        <taxon>Mycena</taxon>
    </lineage>
</organism>